<dbReference type="GO" id="GO:0003676">
    <property type="term" value="F:nucleic acid binding"/>
    <property type="evidence" value="ECO:0007669"/>
    <property type="project" value="InterPro"/>
</dbReference>
<dbReference type="CDD" id="cd00085">
    <property type="entry name" value="HNHc"/>
    <property type="match status" value="1"/>
</dbReference>
<dbReference type="InterPro" id="IPR002711">
    <property type="entry name" value="HNH"/>
</dbReference>
<dbReference type="RefSeq" id="WP_189488524.1">
    <property type="nucleotide sequence ID" value="NZ_BMZO01000003.1"/>
</dbReference>
<dbReference type="AlphaFoldDB" id="A0A8J3GFF1"/>
<comment type="caution">
    <text evidence="3">The sequence shown here is derived from an EMBL/GenBank/DDBJ whole genome shotgun (WGS) entry which is preliminary data.</text>
</comment>
<reference evidence="3" key="1">
    <citation type="journal article" date="2014" name="Int. J. Syst. Evol. Microbiol.">
        <title>Complete genome sequence of Corynebacterium casei LMG S-19264T (=DSM 44701T), isolated from a smear-ripened cheese.</title>
        <authorList>
            <consortium name="US DOE Joint Genome Institute (JGI-PGF)"/>
            <person name="Walter F."/>
            <person name="Albersmeier A."/>
            <person name="Kalinowski J."/>
            <person name="Ruckert C."/>
        </authorList>
    </citation>
    <scope>NUCLEOTIDE SEQUENCE</scope>
    <source>
        <strain evidence="3">KCTC 42097</strain>
    </source>
</reference>
<dbReference type="InterPro" id="IPR003615">
    <property type="entry name" value="HNH_nuc"/>
</dbReference>
<evidence type="ECO:0000259" key="2">
    <source>
        <dbReference type="Pfam" id="PF01844"/>
    </source>
</evidence>
<proteinExistence type="predicted"/>
<gene>
    <name evidence="3" type="ORF">GCM10010136_09930</name>
</gene>
<keyword evidence="4" id="KW-1185">Reference proteome</keyword>
<dbReference type="Pfam" id="PF01844">
    <property type="entry name" value="HNH"/>
    <property type="match status" value="1"/>
</dbReference>
<reference evidence="3" key="2">
    <citation type="submission" date="2020-09" db="EMBL/GenBank/DDBJ databases">
        <authorList>
            <person name="Sun Q."/>
            <person name="Kim S."/>
        </authorList>
    </citation>
    <scope>NUCLEOTIDE SEQUENCE</scope>
    <source>
        <strain evidence="3">KCTC 42097</strain>
    </source>
</reference>
<name>A0A8J3GFF1_9HYPH</name>
<evidence type="ECO:0000313" key="4">
    <source>
        <dbReference type="Proteomes" id="UP000641137"/>
    </source>
</evidence>
<dbReference type="GO" id="GO:0008270">
    <property type="term" value="F:zinc ion binding"/>
    <property type="evidence" value="ECO:0007669"/>
    <property type="project" value="InterPro"/>
</dbReference>
<dbReference type="Gene3D" id="1.10.30.50">
    <property type="match status" value="1"/>
</dbReference>
<evidence type="ECO:0000313" key="3">
    <source>
        <dbReference type="EMBL" id="GHC66664.1"/>
    </source>
</evidence>
<dbReference type="GO" id="GO:0004519">
    <property type="term" value="F:endonuclease activity"/>
    <property type="evidence" value="ECO:0007669"/>
    <property type="project" value="InterPro"/>
</dbReference>
<feature type="domain" description="HNH" evidence="2">
    <location>
        <begin position="62"/>
        <end position="105"/>
    </location>
</feature>
<accession>A0A8J3GFF1</accession>
<feature type="region of interest" description="Disordered" evidence="1">
    <location>
        <begin position="95"/>
        <end position="115"/>
    </location>
</feature>
<sequence length="115" mass="13137">MVNRITSCGCSVPKGQKCIHEQARITARQKANDEQRGTSSARGYDKDWSKLRFRFLHHNPNCVVCGAKASHVDHIQSVRDRPDLRLDPSNLRSMCHPCHSQRTARDQSANWGRKK</sequence>
<organism evidence="3 4">
    <name type="scientific">Limoniibacter endophyticus</name>
    <dbReference type="NCBI Taxonomy" id="1565040"/>
    <lineage>
        <taxon>Bacteria</taxon>
        <taxon>Pseudomonadati</taxon>
        <taxon>Pseudomonadota</taxon>
        <taxon>Alphaproteobacteria</taxon>
        <taxon>Hyphomicrobiales</taxon>
        <taxon>Bartonellaceae</taxon>
        <taxon>Limoniibacter</taxon>
    </lineage>
</organism>
<evidence type="ECO:0000256" key="1">
    <source>
        <dbReference type="SAM" id="MobiDB-lite"/>
    </source>
</evidence>
<feature type="compositionally biased region" description="Polar residues" evidence="1">
    <location>
        <begin position="106"/>
        <end position="115"/>
    </location>
</feature>
<dbReference type="Proteomes" id="UP000641137">
    <property type="component" value="Unassembled WGS sequence"/>
</dbReference>
<protein>
    <recommendedName>
        <fullName evidence="2">HNH domain-containing protein</fullName>
    </recommendedName>
</protein>
<dbReference type="EMBL" id="BMZO01000003">
    <property type="protein sequence ID" value="GHC66664.1"/>
    <property type="molecule type" value="Genomic_DNA"/>
</dbReference>